<dbReference type="Proteomes" id="UP001592530">
    <property type="component" value="Unassembled WGS sequence"/>
</dbReference>
<evidence type="ECO:0000256" key="1">
    <source>
        <dbReference type="ARBA" id="ARBA00022527"/>
    </source>
</evidence>
<reference evidence="4 5" key="1">
    <citation type="submission" date="2024-09" db="EMBL/GenBank/DDBJ databases">
        <authorList>
            <person name="Lee S.D."/>
        </authorList>
    </citation>
    <scope>NUCLEOTIDE SEQUENCE [LARGE SCALE GENOMIC DNA]</scope>
    <source>
        <strain evidence="4 5">N1-3</strain>
    </source>
</reference>
<dbReference type="InterPro" id="IPR003594">
    <property type="entry name" value="HATPase_dom"/>
</dbReference>
<protein>
    <submittedName>
        <fullName evidence="4">ATP-binding protein</fullName>
    </submittedName>
</protein>
<dbReference type="GO" id="GO:0005524">
    <property type="term" value="F:ATP binding"/>
    <property type="evidence" value="ECO:0007669"/>
    <property type="project" value="UniProtKB-KW"/>
</dbReference>
<keyword evidence="1" id="KW-0808">Transferase</keyword>
<dbReference type="SUPFAM" id="SSF55874">
    <property type="entry name" value="ATPase domain of HSP90 chaperone/DNA topoisomerase II/histidine kinase"/>
    <property type="match status" value="1"/>
</dbReference>
<comment type="caution">
    <text evidence="4">The sequence shown here is derived from an EMBL/GenBank/DDBJ whole genome shotgun (WGS) entry which is preliminary data.</text>
</comment>
<keyword evidence="1" id="KW-0418">Kinase</keyword>
<dbReference type="InterPro" id="IPR050267">
    <property type="entry name" value="Anti-sigma-factor_SerPK"/>
</dbReference>
<dbReference type="Pfam" id="PF13581">
    <property type="entry name" value="HATPase_c_2"/>
    <property type="match status" value="1"/>
</dbReference>
<keyword evidence="1" id="KW-0723">Serine/threonine-protein kinase</keyword>
<dbReference type="PANTHER" id="PTHR35526:SF3">
    <property type="entry name" value="ANTI-SIGMA-F FACTOR RSBW"/>
    <property type="match status" value="1"/>
</dbReference>
<evidence type="ECO:0000313" key="5">
    <source>
        <dbReference type="Proteomes" id="UP001592530"/>
    </source>
</evidence>
<organism evidence="4 5">
    <name type="scientific">Streptacidiphilus alkalitolerans</name>
    <dbReference type="NCBI Taxonomy" id="3342712"/>
    <lineage>
        <taxon>Bacteria</taxon>
        <taxon>Bacillati</taxon>
        <taxon>Actinomycetota</taxon>
        <taxon>Actinomycetes</taxon>
        <taxon>Kitasatosporales</taxon>
        <taxon>Streptomycetaceae</taxon>
        <taxon>Streptacidiphilus</taxon>
    </lineage>
</organism>
<keyword evidence="4" id="KW-0067">ATP-binding</keyword>
<dbReference type="RefSeq" id="WP_380557524.1">
    <property type="nucleotide sequence ID" value="NZ_JBHEZY010000015.1"/>
</dbReference>
<keyword evidence="4" id="KW-0547">Nucleotide-binding</keyword>
<gene>
    <name evidence="4" type="ORF">ACEZDB_30150</name>
</gene>
<name>A0ABV6X9V8_9ACTN</name>
<feature type="region of interest" description="Disordered" evidence="2">
    <location>
        <begin position="1"/>
        <end position="22"/>
    </location>
</feature>
<evidence type="ECO:0000259" key="3">
    <source>
        <dbReference type="Pfam" id="PF13581"/>
    </source>
</evidence>
<evidence type="ECO:0000313" key="4">
    <source>
        <dbReference type="EMBL" id="MFC1434912.1"/>
    </source>
</evidence>
<dbReference type="EMBL" id="JBHEZY010000015">
    <property type="protein sequence ID" value="MFC1434912.1"/>
    <property type="molecule type" value="Genomic_DNA"/>
</dbReference>
<dbReference type="PANTHER" id="PTHR35526">
    <property type="entry name" value="ANTI-SIGMA-F FACTOR RSBW-RELATED"/>
    <property type="match status" value="1"/>
</dbReference>
<accession>A0ABV6X9V8</accession>
<evidence type="ECO:0000256" key="2">
    <source>
        <dbReference type="SAM" id="MobiDB-lite"/>
    </source>
</evidence>
<dbReference type="InterPro" id="IPR036890">
    <property type="entry name" value="HATPase_C_sf"/>
</dbReference>
<dbReference type="CDD" id="cd16936">
    <property type="entry name" value="HATPase_RsbW-like"/>
    <property type="match status" value="1"/>
</dbReference>
<sequence length="168" mass="17465">MNALRPQEPSSTPLRLGVPAGGLPPGGQIRRLGLAGTSGTVGRARAFAREALEDWQWLPGQTEEQTAVAEDVLLLVSELVTNACLHAGGPTELALHGTARTLRVEVSDAGEGAPVPRVPHEPGRPGGHGLHIVERLASAWGTVRQDGGKTVWLEVPAPLSATVPAPGR</sequence>
<feature type="domain" description="Histidine kinase/HSP90-like ATPase" evidence="3">
    <location>
        <begin position="40"/>
        <end position="153"/>
    </location>
</feature>
<dbReference type="Gene3D" id="3.30.565.10">
    <property type="entry name" value="Histidine kinase-like ATPase, C-terminal domain"/>
    <property type="match status" value="1"/>
</dbReference>
<proteinExistence type="predicted"/>